<evidence type="ECO:0000256" key="6">
    <source>
        <dbReference type="ARBA" id="ARBA00023040"/>
    </source>
</evidence>
<feature type="transmembrane region" description="Helical" evidence="12">
    <location>
        <begin position="205"/>
        <end position="229"/>
    </location>
</feature>
<dbReference type="InterPro" id="IPR000276">
    <property type="entry name" value="GPCR_Rhodpsn"/>
</dbReference>
<evidence type="ECO:0000256" key="11">
    <source>
        <dbReference type="SAM" id="MobiDB-lite"/>
    </source>
</evidence>
<evidence type="ECO:0000313" key="14">
    <source>
        <dbReference type="Proteomes" id="UP001652582"/>
    </source>
</evidence>
<reference evidence="15" key="1">
    <citation type="submission" date="2025-08" db="UniProtKB">
        <authorList>
            <consortium name="RefSeq"/>
        </authorList>
    </citation>
    <scope>IDENTIFICATION</scope>
</reference>
<dbReference type="PROSITE" id="PS00237">
    <property type="entry name" value="G_PROTEIN_RECEP_F1_1"/>
    <property type="match status" value="1"/>
</dbReference>
<comment type="subcellular location">
    <subcellularLocation>
        <location evidence="1">Cell membrane</location>
        <topology evidence="1">Multi-pass membrane protein</topology>
    </subcellularLocation>
</comment>
<accession>A0A6J1NKY5</accession>
<dbReference type="SMART" id="SM01381">
    <property type="entry name" value="7TM_GPCR_Srsx"/>
    <property type="match status" value="1"/>
</dbReference>
<feature type="transmembrane region" description="Helical" evidence="12">
    <location>
        <begin position="365"/>
        <end position="387"/>
    </location>
</feature>
<dbReference type="RefSeq" id="XP_023945657.2">
    <property type="nucleotide sequence ID" value="XM_024089889.2"/>
</dbReference>
<evidence type="ECO:0000256" key="9">
    <source>
        <dbReference type="ARBA" id="ARBA00023224"/>
    </source>
</evidence>
<evidence type="ECO:0000256" key="1">
    <source>
        <dbReference type="ARBA" id="ARBA00004651"/>
    </source>
</evidence>
<dbReference type="PRINTS" id="PR00237">
    <property type="entry name" value="GPCRRHODOPSN"/>
</dbReference>
<keyword evidence="14" id="KW-1185">Reference proteome</keyword>
<dbReference type="Gene3D" id="1.20.1070.10">
    <property type="entry name" value="Rhodopsin 7-helix transmembrane proteins"/>
    <property type="match status" value="1"/>
</dbReference>
<dbReference type="OrthoDB" id="10044919at2759"/>
<dbReference type="Proteomes" id="UP001652582">
    <property type="component" value="Chromosome 16"/>
</dbReference>
<dbReference type="InterPro" id="IPR017452">
    <property type="entry name" value="GPCR_Rhodpsn_7TM"/>
</dbReference>
<dbReference type="PANTHER" id="PTHR24228:SF74">
    <property type="entry name" value="G-PROTEIN COUPLED RECEPTORS FAMILY 1 PROFILE DOMAIN-CONTAINING PROTEIN"/>
    <property type="match status" value="1"/>
</dbReference>
<feature type="transmembrane region" description="Helical" evidence="12">
    <location>
        <begin position="328"/>
        <end position="345"/>
    </location>
</feature>
<evidence type="ECO:0000259" key="13">
    <source>
        <dbReference type="PROSITE" id="PS50262"/>
    </source>
</evidence>
<keyword evidence="6 10" id="KW-0297">G-protein coupled receptor</keyword>
<feature type="transmembrane region" description="Helical" evidence="12">
    <location>
        <begin position="117"/>
        <end position="135"/>
    </location>
</feature>
<keyword evidence="9 10" id="KW-0807">Transducer</keyword>
<evidence type="ECO:0000256" key="5">
    <source>
        <dbReference type="ARBA" id="ARBA00022989"/>
    </source>
</evidence>
<dbReference type="PANTHER" id="PTHR24228">
    <property type="entry name" value="B2 BRADYKININ RECEPTOR/ANGIOTENSIN II RECEPTOR"/>
    <property type="match status" value="1"/>
</dbReference>
<evidence type="ECO:0000313" key="15">
    <source>
        <dbReference type="RefSeq" id="XP_023945657.2"/>
    </source>
</evidence>
<keyword evidence="7 12" id="KW-0472">Membrane</keyword>
<keyword evidence="5 12" id="KW-1133">Transmembrane helix</keyword>
<keyword evidence="8 10" id="KW-0675">Receptor</keyword>
<sequence>MVSSPYKCAAIVNGTAKFLISDADYSAVKLFNGYSEGLLTFASVCCVISMIIGIPGNLITVVALAKYKKVHNATATFIMNMSFTDLLLLCISPPLTISKLTTKSWRHGRVLCELYPLVKHLLVAVSIFSIIAVTINRYILIGHPRLYRKMYKKRNIAIMLAVIWLSPLLTVIPTYLGKWGCYNLDQAVGSCTVVRDQNNRSSKHFQFVSVLGLPGILIILFYTRIYFIVRKSKRKTRKTQNPINPLPIENSDTEESTTNNTSLINEYPDNREKVIVNSKSEFSKTTTSAENIDTYKDKLPQPPRIRRNVLQRSMILLKSSLPTRKDRRLGSMIVAILVAFCLGYVPTVISEMLRGITLQQNQPPLVITSLILLNFCSCFNPVIYVVMSKEYREAYKNMFKCSKRMKK</sequence>
<dbReference type="PROSITE" id="PS50262">
    <property type="entry name" value="G_PROTEIN_RECEP_F1_2"/>
    <property type="match status" value="1"/>
</dbReference>
<feature type="transmembrane region" description="Helical" evidence="12">
    <location>
        <begin position="38"/>
        <end position="65"/>
    </location>
</feature>
<proteinExistence type="inferred from homology"/>
<keyword evidence="4 10" id="KW-0812">Transmembrane</keyword>
<organism evidence="14 15">
    <name type="scientific">Bicyclus anynana</name>
    <name type="common">Squinting bush brown butterfly</name>
    <dbReference type="NCBI Taxonomy" id="110368"/>
    <lineage>
        <taxon>Eukaryota</taxon>
        <taxon>Metazoa</taxon>
        <taxon>Ecdysozoa</taxon>
        <taxon>Arthropoda</taxon>
        <taxon>Hexapoda</taxon>
        <taxon>Insecta</taxon>
        <taxon>Pterygota</taxon>
        <taxon>Neoptera</taxon>
        <taxon>Endopterygota</taxon>
        <taxon>Lepidoptera</taxon>
        <taxon>Glossata</taxon>
        <taxon>Ditrysia</taxon>
        <taxon>Papilionoidea</taxon>
        <taxon>Nymphalidae</taxon>
        <taxon>Satyrinae</taxon>
        <taxon>Satyrini</taxon>
        <taxon>Mycalesina</taxon>
        <taxon>Bicyclus</taxon>
    </lineage>
</organism>
<dbReference type="AlphaFoldDB" id="A0A6J1NKY5"/>
<evidence type="ECO:0000256" key="4">
    <source>
        <dbReference type="ARBA" id="ARBA00022692"/>
    </source>
</evidence>
<evidence type="ECO:0000256" key="8">
    <source>
        <dbReference type="ARBA" id="ARBA00023170"/>
    </source>
</evidence>
<evidence type="ECO:0000256" key="12">
    <source>
        <dbReference type="SAM" id="Phobius"/>
    </source>
</evidence>
<evidence type="ECO:0000256" key="10">
    <source>
        <dbReference type="RuleBase" id="RU000688"/>
    </source>
</evidence>
<dbReference type="GeneID" id="112051302"/>
<feature type="region of interest" description="Disordered" evidence="11">
    <location>
        <begin position="238"/>
        <end position="264"/>
    </location>
</feature>
<evidence type="ECO:0000256" key="2">
    <source>
        <dbReference type="ARBA" id="ARBA00010663"/>
    </source>
</evidence>
<feature type="transmembrane region" description="Helical" evidence="12">
    <location>
        <begin position="77"/>
        <end position="97"/>
    </location>
</feature>
<evidence type="ECO:0000256" key="3">
    <source>
        <dbReference type="ARBA" id="ARBA00022475"/>
    </source>
</evidence>
<dbReference type="GO" id="GO:0004930">
    <property type="term" value="F:G protein-coupled receptor activity"/>
    <property type="evidence" value="ECO:0007669"/>
    <property type="project" value="UniProtKB-KW"/>
</dbReference>
<name>A0A6J1NKY5_BICAN</name>
<evidence type="ECO:0000256" key="7">
    <source>
        <dbReference type="ARBA" id="ARBA00023136"/>
    </source>
</evidence>
<gene>
    <name evidence="15" type="primary">LOC112051302</name>
</gene>
<comment type="similarity">
    <text evidence="2 10">Belongs to the G-protein coupled receptor 1 family.</text>
</comment>
<dbReference type="GO" id="GO:0005886">
    <property type="term" value="C:plasma membrane"/>
    <property type="evidence" value="ECO:0007669"/>
    <property type="project" value="UniProtKB-SubCell"/>
</dbReference>
<dbReference type="Pfam" id="PF00001">
    <property type="entry name" value="7tm_1"/>
    <property type="match status" value="1"/>
</dbReference>
<feature type="domain" description="G-protein coupled receptors family 1 profile" evidence="13">
    <location>
        <begin position="56"/>
        <end position="384"/>
    </location>
</feature>
<dbReference type="SUPFAM" id="SSF81321">
    <property type="entry name" value="Family A G protein-coupled receptor-like"/>
    <property type="match status" value="1"/>
</dbReference>
<protein>
    <submittedName>
        <fullName evidence="15">G-protein coupled receptor moody isoform X2</fullName>
    </submittedName>
</protein>
<keyword evidence="3" id="KW-1003">Cell membrane</keyword>
<feature type="transmembrane region" description="Helical" evidence="12">
    <location>
        <begin position="156"/>
        <end position="176"/>
    </location>
</feature>